<dbReference type="OrthoDB" id="3473930at2"/>
<gene>
    <name evidence="2" type="ORF">F8566_46065</name>
</gene>
<reference evidence="2 3" key="1">
    <citation type="submission" date="2019-09" db="EMBL/GenBank/DDBJ databases">
        <title>Actinomadura physcomitrii sp. nov., a novel actinomycete isolated from moss [Physcomitrium sphaericum (Ludw) Fuernr].</title>
        <authorList>
            <person name="Zhuang X."/>
            <person name="Liu C."/>
        </authorList>
    </citation>
    <scope>NUCLEOTIDE SEQUENCE [LARGE SCALE GENOMIC DNA]</scope>
    <source>
        <strain evidence="2 3">HMC1</strain>
    </source>
</reference>
<accession>A0A6H9YN67</accession>
<evidence type="ECO:0000313" key="3">
    <source>
        <dbReference type="Proteomes" id="UP000468735"/>
    </source>
</evidence>
<dbReference type="AlphaFoldDB" id="A0A6H9YN67"/>
<evidence type="ECO:0000313" key="2">
    <source>
        <dbReference type="EMBL" id="KAB2340226.1"/>
    </source>
</evidence>
<feature type="transmembrane region" description="Helical" evidence="1">
    <location>
        <begin position="219"/>
        <end position="239"/>
    </location>
</feature>
<evidence type="ECO:0000256" key="1">
    <source>
        <dbReference type="SAM" id="Phobius"/>
    </source>
</evidence>
<keyword evidence="1" id="KW-1133">Transmembrane helix</keyword>
<sequence length="245" mass="26578">MSALNPCRVILAGVLITTATLVFLGLLGLFGSQTLTFPLDKAEGSGGWENPEEFAWTIVSFLALSLTAASLADALLSRLEAESASSQGRARSRATGVRAHVDEDVELEVRLNSGDTYRGLVAGVAPTHGPRSSYLTLRAPIFELDGHGRPLPLDALHGDQLVLSTESIMSVLVRTVDQKQDTIRSQLHSGQPRHSMARPRVTRRPRAAVRRCYENRRDLHFLSQLLLLEITLLGFVALLSGSSST</sequence>
<keyword evidence="1" id="KW-0812">Transmembrane</keyword>
<dbReference type="Proteomes" id="UP000468735">
    <property type="component" value="Unassembled WGS sequence"/>
</dbReference>
<organism evidence="2 3">
    <name type="scientific">Actinomadura rudentiformis</name>
    <dbReference type="NCBI Taxonomy" id="359158"/>
    <lineage>
        <taxon>Bacteria</taxon>
        <taxon>Bacillati</taxon>
        <taxon>Actinomycetota</taxon>
        <taxon>Actinomycetes</taxon>
        <taxon>Streptosporangiales</taxon>
        <taxon>Thermomonosporaceae</taxon>
        <taxon>Actinomadura</taxon>
    </lineage>
</organism>
<keyword evidence="1" id="KW-0472">Membrane</keyword>
<keyword evidence="3" id="KW-1185">Reference proteome</keyword>
<comment type="caution">
    <text evidence="2">The sequence shown here is derived from an EMBL/GenBank/DDBJ whole genome shotgun (WGS) entry which is preliminary data.</text>
</comment>
<feature type="transmembrane region" description="Helical" evidence="1">
    <location>
        <begin position="9"/>
        <end position="30"/>
    </location>
</feature>
<protein>
    <submittedName>
        <fullName evidence="2">Uncharacterized protein</fullName>
    </submittedName>
</protein>
<dbReference type="InterPro" id="IPR045919">
    <property type="entry name" value="DUF6338"/>
</dbReference>
<feature type="transmembrane region" description="Helical" evidence="1">
    <location>
        <begin position="54"/>
        <end position="76"/>
    </location>
</feature>
<dbReference type="Pfam" id="PF19865">
    <property type="entry name" value="DUF6338"/>
    <property type="match status" value="1"/>
</dbReference>
<proteinExistence type="predicted"/>
<dbReference type="EMBL" id="WBMT01000031">
    <property type="protein sequence ID" value="KAB2340226.1"/>
    <property type="molecule type" value="Genomic_DNA"/>
</dbReference>
<name>A0A6H9YN67_9ACTN</name>